<dbReference type="Pfam" id="PF18935">
    <property type="entry name" value="DUF5683"/>
    <property type="match status" value="1"/>
</dbReference>
<evidence type="ECO:0000256" key="1">
    <source>
        <dbReference type="SAM" id="SignalP"/>
    </source>
</evidence>
<reference evidence="3 4" key="1">
    <citation type="submission" date="2017-10" db="EMBL/GenBank/DDBJ databases">
        <title>Paenichitinophaga pekingensis gen. nov., sp. nov., isolated from activated sludge.</title>
        <authorList>
            <person name="Jin D."/>
            <person name="Kong X."/>
            <person name="Deng Y."/>
            <person name="Bai Z."/>
        </authorList>
    </citation>
    <scope>NUCLEOTIDE SEQUENCE [LARGE SCALE GENOMIC DNA]</scope>
    <source>
        <strain evidence="3 4">13</strain>
    </source>
</reference>
<dbReference type="KEGG" id="cbae:COR50_12435"/>
<organism evidence="3 4">
    <name type="scientific">Chitinophaga caeni</name>
    <dbReference type="NCBI Taxonomy" id="2029983"/>
    <lineage>
        <taxon>Bacteria</taxon>
        <taxon>Pseudomonadati</taxon>
        <taxon>Bacteroidota</taxon>
        <taxon>Chitinophagia</taxon>
        <taxon>Chitinophagales</taxon>
        <taxon>Chitinophagaceae</taxon>
        <taxon>Chitinophaga</taxon>
    </lineage>
</organism>
<dbReference type="AlphaFoldDB" id="A0A291QV46"/>
<name>A0A291QV46_9BACT</name>
<dbReference type="InterPro" id="IPR043738">
    <property type="entry name" value="DUF5683"/>
</dbReference>
<sequence>MKNKAQRMQKKFIQRGFSLLMILLITGQAQAQRMDSARKAKIMQDSIDLANTAKLRDTLSQPVVDTSLIINSIQPDSSVKAKVKLNPKGEHDPGKAAFYSAVLPGMGQAYNREYWKIPIVYAALGISAGFFISNLDNYKLYRDAYRMRIANQGNPNYTDDFKYTNSDLVYLRDAYRQYVDYSVLVFALAYGLNIVDATVFAHLKQFDISDDLSMYITPKIINNQAIGIGINLQIGNKRGRKYNRGGFASLRF</sequence>
<evidence type="ECO:0000259" key="2">
    <source>
        <dbReference type="Pfam" id="PF18935"/>
    </source>
</evidence>
<proteinExistence type="predicted"/>
<feature type="chain" id="PRO_5013376137" description="DUF5683 domain-containing protein" evidence="1">
    <location>
        <begin position="32"/>
        <end position="252"/>
    </location>
</feature>
<protein>
    <recommendedName>
        <fullName evidence="2">DUF5683 domain-containing protein</fullName>
    </recommendedName>
</protein>
<accession>A0A291QV46</accession>
<gene>
    <name evidence="3" type="ORF">COR50_12435</name>
</gene>
<dbReference type="EMBL" id="CP023777">
    <property type="protein sequence ID" value="ATL47909.1"/>
    <property type="molecule type" value="Genomic_DNA"/>
</dbReference>
<evidence type="ECO:0000313" key="3">
    <source>
        <dbReference type="EMBL" id="ATL47909.1"/>
    </source>
</evidence>
<keyword evidence="1" id="KW-0732">Signal</keyword>
<feature type="signal peptide" evidence="1">
    <location>
        <begin position="1"/>
        <end position="31"/>
    </location>
</feature>
<evidence type="ECO:0000313" key="4">
    <source>
        <dbReference type="Proteomes" id="UP000220133"/>
    </source>
</evidence>
<dbReference type="Proteomes" id="UP000220133">
    <property type="component" value="Chromosome"/>
</dbReference>
<feature type="domain" description="DUF5683" evidence="2">
    <location>
        <begin position="90"/>
        <end position="227"/>
    </location>
</feature>
<keyword evidence="4" id="KW-1185">Reference proteome</keyword>